<reference evidence="1 2" key="1">
    <citation type="journal article" date="2019" name="Nat. Med.">
        <title>A library of human gut bacterial isolates paired with longitudinal multiomics data enables mechanistic microbiome research.</title>
        <authorList>
            <person name="Poyet M."/>
            <person name="Groussin M."/>
            <person name="Gibbons S.M."/>
            <person name="Avila-Pacheco J."/>
            <person name="Jiang X."/>
            <person name="Kearney S.M."/>
            <person name="Perrotta A.R."/>
            <person name="Berdy B."/>
            <person name="Zhao S."/>
            <person name="Lieberman T.D."/>
            <person name="Swanson P.K."/>
            <person name="Smith M."/>
            <person name="Roesemann S."/>
            <person name="Alexander J.E."/>
            <person name="Rich S.A."/>
            <person name="Livny J."/>
            <person name="Vlamakis H."/>
            <person name="Clish C."/>
            <person name="Bullock K."/>
            <person name="Deik A."/>
            <person name="Scott J."/>
            <person name="Pierce K.A."/>
            <person name="Xavier R.J."/>
            <person name="Alm E.J."/>
        </authorList>
    </citation>
    <scope>NUCLEOTIDE SEQUENCE [LARGE SCALE GENOMIC DNA]</scope>
    <source>
        <strain evidence="1 2">BIOML-A73</strain>
    </source>
</reference>
<evidence type="ECO:0000313" key="1">
    <source>
        <dbReference type="EMBL" id="KAB3568308.1"/>
    </source>
</evidence>
<protein>
    <recommendedName>
        <fullName evidence="3">DUF2750 domain-containing protein</fullName>
    </recommendedName>
</protein>
<comment type="caution">
    <text evidence="1">The sequence shown here is derived from an EMBL/GenBank/DDBJ whole genome shotgun (WGS) entry which is preliminary data.</text>
</comment>
<dbReference type="AlphaFoldDB" id="A0A6I0G9J1"/>
<dbReference type="Proteomes" id="UP000433382">
    <property type="component" value="Unassembled WGS sequence"/>
</dbReference>
<accession>A0A6I0G9J1</accession>
<organism evidence="1 2">
    <name type="scientific">Phocaeicola vulgatus</name>
    <name type="common">Bacteroides vulgatus</name>
    <dbReference type="NCBI Taxonomy" id="821"/>
    <lineage>
        <taxon>Bacteria</taxon>
        <taxon>Pseudomonadati</taxon>
        <taxon>Bacteroidota</taxon>
        <taxon>Bacteroidia</taxon>
        <taxon>Bacteroidales</taxon>
        <taxon>Bacteroidaceae</taxon>
        <taxon>Phocaeicola</taxon>
    </lineage>
</organism>
<evidence type="ECO:0008006" key="3">
    <source>
        <dbReference type="Google" id="ProtNLM"/>
    </source>
</evidence>
<evidence type="ECO:0000313" key="2">
    <source>
        <dbReference type="Proteomes" id="UP000433382"/>
    </source>
</evidence>
<name>A0A6I0G9J1_PHOVU</name>
<dbReference type="EMBL" id="WCZM01000021">
    <property type="protein sequence ID" value="KAB3568308.1"/>
    <property type="molecule type" value="Genomic_DNA"/>
</dbReference>
<sequence length="125" mass="14530">MRKQFIQQSNSQKRAKNFFDTITSDDTLQIIVGQDNSGTFLLWQDEYYMELYLALCNMSIKLSKVNTINFLKWLKGNKQDLSFLIHPVFGQECIALNAVELSEKIVSNMDSDGDYYDTLRQNDLL</sequence>
<gene>
    <name evidence="1" type="ORF">GAY01_14440</name>
</gene>
<proteinExistence type="predicted"/>